<proteinExistence type="predicted"/>
<name>A0A540L847_MALBA</name>
<gene>
    <name evidence="1" type="ORF">C1H46_031780</name>
</gene>
<dbReference type="Proteomes" id="UP000315295">
    <property type="component" value="Unassembled WGS sequence"/>
</dbReference>
<sequence>MGLQQVVVRRWGCMRDLVAWRLCNRCNDGFLGLSSEAIRWRASSGTSRWVWRLVLACGAARGAMSLGSDRNSRLGGSVLVQRRRGMRVWQGKQRSTSGGADNEFNG</sequence>
<dbReference type="AlphaFoldDB" id="A0A540L847"/>
<reference evidence="1 2" key="1">
    <citation type="journal article" date="2019" name="G3 (Bethesda)">
        <title>Sequencing of a Wild Apple (Malus baccata) Genome Unravels the Differences Between Cultivated and Wild Apple Species Regarding Disease Resistance and Cold Tolerance.</title>
        <authorList>
            <person name="Chen X."/>
        </authorList>
    </citation>
    <scope>NUCLEOTIDE SEQUENCE [LARGE SCALE GENOMIC DNA]</scope>
    <source>
        <strain evidence="2">cv. Shandingzi</strain>
        <tissue evidence="1">Leaves</tissue>
    </source>
</reference>
<protein>
    <submittedName>
        <fullName evidence="1">Uncharacterized protein</fullName>
    </submittedName>
</protein>
<evidence type="ECO:0000313" key="2">
    <source>
        <dbReference type="Proteomes" id="UP000315295"/>
    </source>
</evidence>
<accession>A0A540L847</accession>
<dbReference type="EMBL" id="VIEB01000712">
    <property type="protein sequence ID" value="TQD82667.1"/>
    <property type="molecule type" value="Genomic_DNA"/>
</dbReference>
<evidence type="ECO:0000313" key="1">
    <source>
        <dbReference type="EMBL" id="TQD82667.1"/>
    </source>
</evidence>
<comment type="caution">
    <text evidence="1">The sequence shown here is derived from an EMBL/GenBank/DDBJ whole genome shotgun (WGS) entry which is preliminary data.</text>
</comment>
<organism evidence="1 2">
    <name type="scientific">Malus baccata</name>
    <name type="common">Siberian crab apple</name>
    <name type="synonym">Pyrus baccata</name>
    <dbReference type="NCBI Taxonomy" id="106549"/>
    <lineage>
        <taxon>Eukaryota</taxon>
        <taxon>Viridiplantae</taxon>
        <taxon>Streptophyta</taxon>
        <taxon>Embryophyta</taxon>
        <taxon>Tracheophyta</taxon>
        <taxon>Spermatophyta</taxon>
        <taxon>Magnoliopsida</taxon>
        <taxon>eudicotyledons</taxon>
        <taxon>Gunneridae</taxon>
        <taxon>Pentapetalae</taxon>
        <taxon>rosids</taxon>
        <taxon>fabids</taxon>
        <taxon>Rosales</taxon>
        <taxon>Rosaceae</taxon>
        <taxon>Amygdaloideae</taxon>
        <taxon>Maleae</taxon>
        <taxon>Malus</taxon>
    </lineage>
</organism>
<keyword evidence="2" id="KW-1185">Reference proteome</keyword>